<dbReference type="GO" id="GO:0005634">
    <property type="term" value="C:nucleus"/>
    <property type="evidence" value="ECO:0007669"/>
    <property type="project" value="TreeGrafter"/>
</dbReference>
<feature type="compositionally biased region" description="Gly residues" evidence="1">
    <location>
        <begin position="362"/>
        <end position="371"/>
    </location>
</feature>
<organism evidence="3">
    <name type="scientific">Pyrodinium bahamense</name>
    <dbReference type="NCBI Taxonomy" id="73915"/>
    <lineage>
        <taxon>Eukaryota</taxon>
        <taxon>Sar</taxon>
        <taxon>Alveolata</taxon>
        <taxon>Dinophyceae</taxon>
        <taxon>Gonyaulacales</taxon>
        <taxon>Pyrocystaceae</taxon>
        <taxon>Pyrodinium</taxon>
    </lineage>
</organism>
<dbReference type="InterPro" id="IPR013536">
    <property type="entry name" value="WLM_dom"/>
</dbReference>
<accession>A0A7R9ZZR7</accession>
<dbReference type="InterPro" id="IPR002110">
    <property type="entry name" value="Ankyrin_rpt"/>
</dbReference>
<dbReference type="GO" id="GO:0006281">
    <property type="term" value="P:DNA repair"/>
    <property type="evidence" value="ECO:0007669"/>
    <property type="project" value="TreeGrafter"/>
</dbReference>
<dbReference type="PROSITE" id="PS51397">
    <property type="entry name" value="WLM"/>
    <property type="match status" value="1"/>
</dbReference>
<gene>
    <name evidence="3" type="ORF">PBAH0796_LOCUS4487</name>
</gene>
<feature type="domain" description="WLM" evidence="2">
    <location>
        <begin position="33"/>
        <end position="194"/>
    </location>
</feature>
<proteinExistence type="predicted"/>
<dbReference type="AlphaFoldDB" id="A0A7R9ZZR7"/>
<evidence type="ECO:0000259" key="2">
    <source>
        <dbReference type="PROSITE" id="PS51397"/>
    </source>
</evidence>
<reference evidence="3" key="1">
    <citation type="submission" date="2021-01" db="EMBL/GenBank/DDBJ databases">
        <authorList>
            <person name="Corre E."/>
            <person name="Pelletier E."/>
            <person name="Niang G."/>
            <person name="Scheremetjew M."/>
            <person name="Finn R."/>
            <person name="Kale V."/>
            <person name="Holt S."/>
            <person name="Cochrane G."/>
            <person name="Meng A."/>
            <person name="Brown T."/>
            <person name="Cohen L."/>
        </authorList>
    </citation>
    <scope>NUCLEOTIDE SEQUENCE</scope>
    <source>
        <strain evidence="3">Pbaha01</strain>
    </source>
</reference>
<evidence type="ECO:0000256" key="1">
    <source>
        <dbReference type="SAM" id="MobiDB-lite"/>
    </source>
</evidence>
<dbReference type="GO" id="GO:0008237">
    <property type="term" value="F:metallopeptidase activity"/>
    <property type="evidence" value="ECO:0007669"/>
    <property type="project" value="TreeGrafter"/>
</dbReference>
<dbReference type="InterPro" id="IPR053000">
    <property type="entry name" value="WSS1-like_metalloprotease"/>
</dbReference>
<dbReference type="Gene3D" id="1.25.40.20">
    <property type="entry name" value="Ankyrin repeat-containing domain"/>
    <property type="match status" value="1"/>
</dbReference>
<sequence length="377" mass="39238">MPSQAPATKAATGGCGPRCGHRSGAGAPRAFALLESYPDVQVSSLGLWADADARRLLRRALRDAWPAARRFGWRVVAVCELDPENRDVGYTAEDGTLYVKVRDPAKGNGTFYSYSFVLETLLHELTHLSVLGHGKGFYRRLVEAVAECGAEPAVRREVHAHVCGELLNAVCENDARRARALLTVLPEAVSCRLPGPGRQLPLEYAAHHGRVALTKLLLEARADADATCGKGSMPPLIRATARGNKKTAQVLLEAGATSGQEAPDGMGSFSEGAEADVVALPAAGPNRETSLAAMAVASGTGWAGMLAPGGRGNGSHKGAAARRCESLPALPTVVPVSSTRLQQLLEARSSGGRGVKVSWGDRGAGARGGSLSGSLAV</sequence>
<dbReference type="PANTHER" id="PTHR46622">
    <property type="entry name" value="DNA-DEPENDENT METALLOPROTEASE WSS1"/>
    <property type="match status" value="1"/>
</dbReference>
<feature type="region of interest" description="Disordered" evidence="1">
    <location>
        <begin position="352"/>
        <end position="377"/>
    </location>
</feature>
<dbReference type="PANTHER" id="PTHR46622:SF1">
    <property type="entry name" value="DNA-DEPENDENT METALLOPROTEASE WSS1"/>
    <property type="match status" value="1"/>
</dbReference>
<name>A0A7R9ZZR7_9DINO</name>
<evidence type="ECO:0000313" key="3">
    <source>
        <dbReference type="EMBL" id="CAD8348748.1"/>
    </source>
</evidence>
<dbReference type="EMBL" id="HBEG01007585">
    <property type="protein sequence ID" value="CAD8348748.1"/>
    <property type="molecule type" value="Transcribed_RNA"/>
</dbReference>
<dbReference type="Pfam" id="PF13637">
    <property type="entry name" value="Ank_4"/>
    <property type="match status" value="1"/>
</dbReference>
<protein>
    <recommendedName>
        <fullName evidence="2">WLM domain-containing protein</fullName>
    </recommendedName>
</protein>
<dbReference type="Pfam" id="PF08325">
    <property type="entry name" value="WLM"/>
    <property type="match status" value="1"/>
</dbReference>
<dbReference type="SUPFAM" id="SSF48403">
    <property type="entry name" value="Ankyrin repeat"/>
    <property type="match status" value="1"/>
</dbReference>
<dbReference type="InterPro" id="IPR036770">
    <property type="entry name" value="Ankyrin_rpt-contain_sf"/>
</dbReference>